<dbReference type="PaxDb" id="67767-A0A0J7KQ41"/>
<dbReference type="STRING" id="67767.A0A0J7KQ41"/>
<dbReference type="AlphaFoldDB" id="A0A0J7KQ41"/>
<keyword evidence="2" id="KW-0675">Receptor</keyword>
<evidence type="ECO:0000313" key="3">
    <source>
        <dbReference type="Proteomes" id="UP000036403"/>
    </source>
</evidence>
<organism evidence="2 3">
    <name type="scientific">Lasius niger</name>
    <name type="common">Black garden ant</name>
    <dbReference type="NCBI Taxonomy" id="67767"/>
    <lineage>
        <taxon>Eukaryota</taxon>
        <taxon>Metazoa</taxon>
        <taxon>Ecdysozoa</taxon>
        <taxon>Arthropoda</taxon>
        <taxon>Hexapoda</taxon>
        <taxon>Insecta</taxon>
        <taxon>Pterygota</taxon>
        <taxon>Neoptera</taxon>
        <taxon>Endopterygota</taxon>
        <taxon>Hymenoptera</taxon>
        <taxon>Apocrita</taxon>
        <taxon>Aculeata</taxon>
        <taxon>Formicoidea</taxon>
        <taxon>Formicidae</taxon>
        <taxon>Formicinae</taxon>
        <taxon>Lasius</taxon>
        <taxon>Lasius</taxon>
    </lineage>
</organism>
<feature type="compositionally biased region" description="Polar residues" evidence="1">
    <location>
        <begin position="99"/>
        <end position="108"/>
    </location>
</feature>
<dbReference type="OrthoDB" id="9990982at2759"/>
<proteinExistence type="predicted"/>
<protein>
    <submittedName>
        <fullName evidence="2">Sortilin-related receptor</fullName>
    </submittedName>
</protein>
<dbReference type="EMBL" id="LBMM01004391">
    <property type="protein sequence ID" value="KMQ92472.1"/>
    <property type="molecule type" value="Genomic_DNA"/>
</dbReference>
<feature type="compositionally biased region" description="Basic and acidic residues" evidence="1">
    <location>
        <begin position="74"/>
        <end position="89"/>
    </location>
</feature>
<evidence type="ECO:0000313" key="2">
    <source>
        <dbReference type="EMBL" id="KMQ92472.1"/>
    </source>
</evidence>
<keyword evidence="3" id="KW-1185">Reference proteome</keyword>
<feature type="region of interest" description="Disordered" evidence="1">
    <location>
        <begin position="1"/>
        <end position="56"/>
    </location>
</feature>
<name>A0A0J7KQ41_LASNI</name>
<evidence type="ECO:0000256" key="1">
    <source>
        <dbReference type="SAM" id="MobiDB-lite"/>
    </source>
</evidence>
<dbReference type="Proteomes" id="UP000036403">
    <property type="component" value="Unassembled WGS sequence"/>
</dbReference>
<feature type="compositionally biased region" description="Polar residues" evidence="1">
    <location>
        <begin position="21"/>
        <end position="33"/>
    </location>
</feature>
<comment type="caution">
    <text evidence="2">The sequence shown here is derived from an EMBL/GenBank/DDBJ whole genome shotgun (WGS) entry which is preliminary data.</text>
</comment>
<gene>
    <name evidence="2" type="ORF">RF55_7528</name>
</gene>
<reference evidence="2 3" key="1">
    <citation type="submission" date="2015-04" db="EMBL/GenBank/DDBJ databases">
        <title>Lasius niger genome sequencing.</title>
        <authorList>
            <person name="Konorov E.A."/>
            <person name="Nikitin M.A."/>
            <person name="Kirill M.V."/>
            <person name="Chang P."/>
        </authorList>
    </citation>
    <scope>NUCLEOTIDE SEQUENCE [LARGE SCALE GENOMIC DNA]</scope>
    <source>
        <tissue evidence="2">Whole</tissue>
    </source>
</reference>
<sequence length="135" mass="14763">MSDAAGTDNPAFASEDECGSKTENGGQQQQVTSDQDRKSSSADCAPVENGQRSFISQHYVEPVKARSEPCYKTETRIELPAENTEKSVPEPKLNGVHGNGNNNDASFLNNSTTSVQVNGKFKRILMTLYYRDAEV</sequence>
<accession>A0A0J7KQ41</accession>
<feature type="region of interest" description="Disordered" evidence="1">
    <location>
        <begin position="74"/>
        <end position="108"/>
    </location>
</feature>